<dbReference type="Proteomes" id="UP000283841">
    <property type="component" value="Unassembled WGS sequence"/>
</dbReference>
<keyword evidence="1" id="KW-1133">Transmembrane helix</keyword>
<feature type="transmembrane region" description="Helical" evidence="1">
    <location>
        <begin position="67"/>
        <end position="93"/>
    </location>
</feature>
<keyword evidence="1" id="KW-0812">Transmembrane</keyword>
<comment type="caution">
    <text evidence="2">The sequence shown here is derived from an EMBL/GenBank/DDBJ whole genome shotgun (WGS) entry which is preliminary data.</text>
</comment>
<evidence type="ECO:0000256" key="1">
    <source>
        <dbReference type="SAM" id="Phobius"/>
    </source>
</evidence>
<dbReference type="VEuPathDB" id="FungiDB:C8Q69DRAFT_467887"/>
<dbReference type="RefSeq" id="XP_028484475.1">
    <property type="nucleotide sequence ID" value="XM_028630660.1"/>
</dbReference>
<accession>A0A443HSU7</accession>
<feature type="transmembrane region" description="Helical" evidence="1">
    <location>
        <begin position="20"/>
        <end position="40"/>
    </location>
</feature>
<dbReference type="AlphaFoldDB" id="A0A443HSU7"/>
<reference evidence="2 3" key="1">
    <citation type="journal article" date="2018" name="Front. Microbiol.">
        <title>Genomic and genetic insights into a cosmopolitan fungus, Paecilomyces variotii (Eurotiales).</title>
        <authorList>
            <person name="Urquhart A.S."/>
            <person name="Mondo S.J."/>
            <person name="Makela M.R."/>
            <person name="Hane J.K."/>
            <person name="Wiebenga A."/>
            <person name="He G."/>
            <person name="Mihaltcheva S."/>
            <person name="Pangilinan J."/>
            <person name="Lipzen A."/>
            <person name="Barry K."/>
            <person name="de Vries R.P."/>
            <person name="Grigoriev I.V."/>
            <person name="Idnurm A."/>
        </authorList>
    </citation>
    <scope>NUCLEOTIDE SEQUENCE [LARGE SCALE GENOMIC DNA]</scope>
    <source>
        <strain evidence="2 3">CBS 101075</strain>
    </source>
</reference>
<protein>
    <submittedName>
        <fullName evidence="2">Uncharacterized protein</fullName>
    </submittedName>
</protein>
<keyword evidence="3" id="KW-1185">Reference proteome</keyword>
<evidence type="ECO:0000313" key="3">
    <source>
        <dbReference type="Proteomes" id="UP000283841"/>
    </source>
</evidence>
<dbReference type="EMBL" id="RCNU01000006">
    <property type="protein sequence ID" value="RWQ94830.1"/>
    <property type="molecule type" value="Genomic_DNA"/>
</dbReference>
<evidence type="ECO:0000313" key="2">
    <source>
        <dbReference type="EMBL" id="RWQ94830.1"/>
    </source>
</evidence>
<keyword evidence="1" id="KW-0472">Membrane</keyword>
<dbReference type="GeneID" id="39599937"/>
<gene>
    <name evidence="2" type="ORF">C8Q69DRAFT_467887</name>
</gene>
<organism evidence="2 3">
    <name type="scientific">Byssochlamys spectabilis</name>
    <name type="common">Paecilomyces variotii</name>
    <dbReference type="NCBI Taxonomy" id="264951"/>
    <lineage>
        <taxon>Eukaryota</taxon>
        <taxon>Fungi</taxon>
        <taxon>Dikarya</taxon>
        <taxon>Ascomycota</taxon>
        <taxon>Pezizomycotina</taxon>
        <taxon>Eurotiomycetes</taxon>
        <taxon>Eurotiomycetidae</taxon>
        <taxon>Eurotiales</taxon>
        <taxon>Thermoascaceae</taxon>
        <taxon>Paecilomyces</taxon>
    </lineage>
</organism>
<sequence length="108" mass="12724">MFTNGMTTLTARRAILKHLWTKATFTLIGYYLIFSFNRLIKFEVFIKAYTYIHVYAPWEYHWIRKGIAITVPFTVAIEVYLALLITTLCFTSVPDIAQFHYYDLLDSP</sequence>
<proteinExistence type="predicted"/>
<name>A0A443HSU7_BYSSP</name>